<proteinExistence type="predicted"/>
<sequence>MIVLRLLTQNATLLARGNEKRYPLLQLTLQVANLPEEFDKGHTFHVASSILTQKVAPPPEEFGQRAERLRTGTEGPLLQLTQKVAPPQEEFGQWAECLQLLTSKVAEPPEKFGVDFEMLHHR</sequence>
<organism evidence="1">
    <name type="scientific">viral metagenome</name>
    <dbReference type="NCBI Taxonomy" id="1070528"/>
    <lineage>
        <taxon>unclassified sequences</taxon>
        <taxon>metagenomes</taxon>
        <taxon>organismal metagenomes</taxon>
    </lineage>
</organism>
<dbReference type="EMBL" id="MN740153">
    <property type="protein sequence ID" value="QHT90286.1"/>
    <property type="molecule type" value="Genomic_DNA"/>
</dbReference>
<evidence type="ECO:0000313" key="1">
    <source>
        <dbReference type="EMBL" id="QHT90286.1"/>
    </source>
</evidence>
<name>A0A6C0ICY6_9ZZZZ</name>
<protein>
    <submittedName>
        <fullName evidence="1">Uncharacterized protein</fullName>
    </submittedName>
</protein>
<dbReference type="AlphaFoldDB" id="A0A6C0ICY6"/>
<accession>A0A6C0ICY6</accession>
<reference evidence="1" key="1">
    <citation type="journal article" date="2020" name="Nature">
        <title>Giant virus diversity and host interactions through global metagenomics.</title>
        <authorList>
            <person name="Schulz F."/>
            <person name="Roux S."/>
            <person name="Paez-Espino D."/>
            <person name="Jungbluth S."/>
            <person name="Walsh D.A."/>
            <person name="Denef V.J."/>
            <person name="McMahon K.D."/>
            <person name="Konstantinidis K.T."/>
            <person name="Eloe-Fadrosh E.A."/>
            <person name="Kyrpides N.C."/>
            <person name="Woyke T."/>
        </authorList>
    </citation>
    <scope>NUCLEOTIDE SEQUENCE</scope>
    <source>
        <strain evidence="1">GVMAG-M-3300023184-68</strain>
    </source>
</reference>